<protein>
    <submittedName>
        <fullName evidence="1">Uncharacterized protein</fullName>
    </submittedName>
</protein>
<accession>A0ABD1HVD5</accession>
<proteinExistence type="predicted"/>
<dbReference type="PANTHER" id="PTHR34206">
    <property type="entry name" value="OS06G0193300 PROTEIN"/>
    <property type="match status" value="1"/>
</dbReference>
<gene>
    <name evidence="1" type="ORF">AAHA92_09562</name>
</gene>
<keyword evidence="2" id="KW-1185">Reference proteome</keyword>
<organism evidence="1 2">
    <name type="scientific">Salvia divinorum</name>
    <name type="common">Maria pastora</name>
    <name type="synonym">Diviner's sage</name>
    <dbReference type="NCBI Taxonomy" id="28513"/>
    <lineage>
        <taxon>Eukaryota</taxon>
        <taxon>Viridiplantae</taxon>
        <taxon>Streptophyta</taxon>
        <taxon>Embryophyta</taxon>
        <taxon>Tracheophyta</taxon>
        <taxon>Spermatophyta</taxon>
        <taxon>Magnoliopsida</taxon>
        <taxon>eudicotyledons</taxon>
        <taxon>Gunneridae</taxon>
        <taxon>Pentapetalae</taxon>
        <taxon>asterids</taxon>
        <taxon>lamiids</taxon>
        <taxon>Lamiales</taxon>
        <taxon>Lamiaceae</taxon>
        <taxon>Nepetoideae</taxon>
        <taxon>Mentheae</taxon>
        <taxon>Salviinae</taxon>
        <taxon>Salvia</taxon>
        <taxon>Salvia subgen. Calosphace</taxon>
    </lineage>
</organism>
<dbReference type="PANTHER" id="PTHR34206:SF1">
    <property type="entry name" value="OS10G0390701 PROTEIN"/>
    <property type="match status" value="1"/>
</dbReference>
<evidence type="ECO:0000313" key="1">
    <source>
        <dbReference type="EMBL" id="KAL1559193.1"/>
    </source>
</evidence>
<dbReference type="AlphaFoldDB" id="A0ABD1HVD5"/>
<sequence length="120" mass="13421">MAARLPLCSSPMAAPFMGLRVGCLTTSSKLVMMCSKNHVSLDTHTTKNKIFEDRSAGIVCYRDENGEITCEGYDEGPRFHQNISRFNHKSTSRDVEIIELLQRCWLQVAEESHQDNGGAT</sequence>
<reference evidence="1 2" key="1">
    <citation type="submission" date="2024-06" db="EMBL/GenBank/DDBJ databases">
        <title>A chromosome level genome sequence of Diviner's sage (Salvia divinorum).</title>
        <authorList>
            <person name="Ford S.A."/>
            <person name="Ro D.-K."/>
            <person name="Ness R.W."/>
            <person name="Phillips M.A."/>
        </authorList>
    </citation>
    <scope>NUCLEOTIDE SEQUENCE [LARGE SCALE GENOMIC DNA]</scope>
    <source>
        <strain evidence="1">SAF-2024a</strain>
        <tissue evidence="1">Leaf</tissue>
    </source>
</reference>
<comment type="caution">
    <text evidence="1">The sequence shown here is derived from an EMBL/GenBank/DDBJ whole genome shotgun (WGS) entry which is preliminary data.</text>
</comment>
<dbReference type="EMBL" id="JBEAFC010000004">
    <property type="protein sequence ID" value="KAL1559193.1"/>
    <property type="molecule type" value="Genomic_DNA"/>
</dbReference>
<dbReference type="Proteomes" id="UP001567538">
    <property type="component" value="Unassembled WGS sequence"/>
</dbReference>
<name>A0ABD1HVD5_SALDI</name>
<evidence type="ECO:0000313" key="2">
    <source>
        <dbReference type="Proteomes" id="UP001567538"/>
    </source>
</evidence>